<evidence type="ECO:0000313" key="2">
    <source>
        <dbReference type="EMBL" id="TFB31844.1"/>
    </source>
</evidence>
<dbReference type="EMBL" id="SOPX01000002">
    <property type="protein sequence ID" value="TFB31844.1"/>
    <property type="molecule type" value="Genomic_DNA"/>
</dbReference>
<dbReference type="Proteomes" id="UP000297429">
    <property type="component" value="Unassembled WGS sequence"/>
</dbReference>
<dbReference type="OrthoDB" id="764141at2"/>
<accession>A0A497YD15</accession>
<evidence type="ECO:0000313" key="1">
    <source>
        <dbReference type="EMBL" id="RLJ80578.1"/>
    </source>
</evidence>
<evidence type="ECO:0000313" key="3">
    <source>
        <dbReference type="Proteomes" id="UP000273898"/>
    </source>
</evidence>
<reference evidence="1 3" key="1">
    <citation type="submission" date="2018-10" db="EMBL/GenBank/DDBJ databases">
        <title>Genomic Encyclopedia of Archaeal and Bacterial Type Strains, Phase II (KMG-II): from individual species to whole genera.</title>
        <authorList>
            <person name="Goeker M."/>
        </authorList>
    </citation>
    <scope>NUCLEOTIDE SEQUENCE [LARGE SCALE GENOMIC DNA]</scope>
    <source>
        <strain evidence="1 3">DSM 19624</strain>
    </source>
</reference>
<organism evidence="1 3">
    <name type="scientific">Pedobacter alluvionis</name>
    <dbReference type="NCBI Taxonomy" id="475253"/>
    <lineage>
        <taxon>Bacteria</taxon>
        <taxon>Pseudomonadati</taxon>
        <taxon>Bacteroidota</taxon>
        <taxon>Sphingobacteriia</taxon>
        <taxon>Sphingobacteriales</taxon>
        <taxon>Sphingobacteriaceae</taxon>
        <taxon>Pedobacter</taxon>
    </lineage>
</organism>
<reference evidence="2 4" key="2">
    <citation type="submission" date="2019-03" db="EMBL/GenBank/DDBJ databases">
        <authorList>
            <person name="He R.-H."/>
        </authorList>
    </citation>
    <scope>NUCLEOTIDE SEQUENCE [LARGE SCALE GENOMIC DNA]</scope>
    <source>
        <strain evidence="2 4">DSM 19624</strain>
    </source>
</reference>
<dbReference type="EMBL" id="RCCK01000010">
    <property type="protein sequence ID" value="RLJ80578.1"/>
    <property type="molecule type" value="Genomic_DNA"/>
</dbReference>
<gene>
    <name evidence="1" type="ORF">BCL90_1362</name>
    <name evidence="2" type="ORF">E3V97_14800</name>
</gene>
<protein>
    <submittedName>
        <fullName evidence="1">Uncharacterized protein</fullName>
    </submittedName>
</protein>
<evidence type="ECO:0000313" key="4">
    <source>
        <dbReference type="Proteomes" id="UP000297429"/>
    </source>
</evidence>
<sequence>MKENLTNFRQRPLPITYVTTSESEKRIQWFINFKYPILDALTKQQEGGAENKKLDFIDLKTAVEFFKRILVDSPSRNSVNGVRAYFASPSSDGTVSPGKCGKLTLIFVAAIGEKNSDIGSYYGFKDGNFVVIPEDEARAAVHNFQKIKRNNLFSTLSDDDIRDDCKETKHLLFSIDQIEETIAEMEYQSQNHGDIVKGFGIRFSSYTDQDYRFENSKVVQYHKRLTIGFSFIDWQNEDIGIKQIDPVEFKERLTVTISKERFIGDTFDTGVPAPPPPTNDNMAALDYEI</sequence>
<dbReference type="Proteomes" id="UP000273898">
    <property type="component" value="Unassembled WGS sequence"/>
</dbReference>
<name>A0A497YD15_9SPHI</name>
<proteinExistence type="predicted"/>
<comment type="caution">
    <text evidence="1">The sequence shown here is derived from an EMBL/GenBank/DDBJ whole genome shotgun (WGS) entry which is preliminary data.</text>
</comment>
<dbReference type="RefSeq" id="WP_121283172.1">
    <property type="nucleotide sequence ID" value="NZ_RCCK01000010.1"/>
</dbReference>
<dbReference type="AlphaFoldDB" id="A0A497YD15"/>
<keyword evidence="4" id="KW-1185">Reference proteome</keyword>